<keyword evidence="4" id="KW-0597">Phosphoprotein</keyword>
<evidence type="ECO:0000256" key="4">
    <source>
        <dbReference type="ARBA" id="ARBA00022553"/>
    </source>
</evidence>
<evidence type="ECO:0000256" key="6">
    <source>
        <dbReference type="ARBA" id="ARBA00022777"/>
    </source>
</evidence>
<dbReference type="InterPro" id="IPR004358">
    <property type="entry name" value="Sig_transdc_His_kin-like_C"/>
</dbReference>
<dbReference type="GO" id="GO:0000155">
    <property type="term" value="F:phosphorelay sensor kinase activity"/>
    <property type="evidence" value="ECO:0007669"/>
    <property type="project" value="InterPro"/>
</dbReference>
<feature type="region of interest" description="Disordered" evidence="7">
    <location>
        <begin position="1"/>
        <end position="22"/>
    </location>
</feature>
<dbReference type="Gene3D" id="1.10.287.130">
    <property type="match status" value="1"/>
</dbReference>
<evidence type="ECO:0000313" key="12">
    <source>
        <dbReference type="Proteomes" id="UP000298588"/>
    </source>
</evidence>
<dbReference type="PANTHER" id="PTHR43065">
    <property type="entry name" value="SENSOR HISTIDINE KINASE"/>
    <property type="match status" value="1"/>
</dbReference>
<dbReference type="PROSITE" id="PS50885">
    <property type="entry name" value="HAMP"/>
    <property type="match status" value="1"/>
</dbReference>
<evidence type="ECO:0000256" key="5">
    <source>
        <dbReference type="ARBA" id="ARBA00022679"/>
    </source>
</evidence>
<dbReference type="Gene3D" id="3.30.565.10">
    <property type="entry name" value="Histidine kinase-like ATPase, C-terminal domain"/>
    <property type="match status" value="1"/>
</dbReference>
<dbReference type="AlphaFoldDB" id="A0A4D7QD43"/>
<keyword evidence="5" id="KW-0808">Transferase</keyword>
<evidence type="ECO:0000259" key="9">
    <source>
        <dbReference type="PROSITE" id="PS50109"/>
    </source>
</evidence>
<evidence type="ECO:0000256" key="7">
    <source>
        <dbReference type="SAM" id="MobiDB-lite"/>
    </source>
</evidence>
<dbReference type="Gene3D" id="1.10.8.500">
    <property type="entry name" value="HAMP domain in histidine kinase"/>
    <property type="match status" value="1"/>
</dbReference>
<dbReference type="CDD" id="cd00075">
    <property type="entry name" value="HATPase"/>
    <property type="match status" value="1"/>
</dbReference>
<keyword evidence="6 11" id="KW-0418">Kinase</keyword>
<dbReference type="RefSeq" id="WP_137097810.1">
    <property type="nucleotide sequence ID" value="NZ_CP039865.1"/>
</dbReference>
<dbReference type="Proteomes" id="UP000298588">
    <property type="component" value="Chromosome"/>
</dbReference>
<reference evidence="11 12" key="1">
    <citation type="submission" date="2019-04" db="EMBL/GenBank/DDBJ databases">
        <title>Phreatobacter aquaticus sp. nov.</title>
        <authorList>
            <person name="Choi A."/>
            <person name="Baek K."/>
        </authorList>
    </citation>
    <scope>NUCLEOTIDE SEQUENCE [LARGE SCALE GENOMIC DNA]</scope>
    <source>
        <strain evidence="11 12">NMCR1094</strain>
    </source>
</reference>
<protein>
    <recommendedName>
        <fullName evidence="3">histidine kinase</fullName>
        <ecNumber evidence="3">2.7.13.3</ecNumber>
    </recommendedName>
</protein>
<feature type="domain" description="HAMP" evidence="10">
    <location>
        <begin position="220"/>
        <end position="275"/>
    </location>
</feature>
<evidence type="ECO:0000313" key="11">
    <source>
        <dbReference type="EMBL" id="QCK84475.1"/>
    </source>
</evidence>
<accession>A0A4D7QD43</accession>
<dbReference type="PROSITE" id="PS50109">
    <property type="entry name" value="HIS_KIN"/>
    <property type="match status" value="1"/>
</dbReference>
<dbReference type="InterPro" id="IPR003660">
    <property type="entry name" value="HAMP_dom"/>
</dbReference>
<organism evidence="11 12">
    <name type="scientific">Phreatobacter aquaticus</name>
    <dbReference type="NCBI Taxonomy" id="2570229"/>
    <lineage>
        <taxon>Bacteria</taxon>
        <taxon>Pseudomonadati</taxon>
        <taxon>Pseudomonadota</taxon>
        <taxon>Alphaproteobacteria</taxon>
        <taxon>Hyphomicrobiales</taxon>
        <taxon>Phreatobacteraceae</taxon>
        <taxon>Phreatobacter</taxon>
    </lineage>
</organism>
<evidence type="ECO:0000256" key="1">
    <source>
        <dbReference type="ARBA" id="ARBA00000085"/>
    </source>
</evidence>
<dbReference type="InterPro" id="IPR036097">
    <property type="entry name" value="HisK_dim/P_sf"/>
</dbReference>
<sequence length="515" mass="55414">MSKKTPPDQTRGAAPAGQDGAFGTGVIDPQALDEAAPKPSRGIGLSGKLLILTVLFVMLAEVFIYVPSIANFRRSWLDDRLAAGRTAALVLEAAPSGMVPEALVRELLDSAGAQAVALKTGPARRLLAVSDQPPMVDATVDMRDQTAMEAISEAFATLMAREGRTIRVMGNARRAGDFVEIVMDETPLKKAMLAFSRNILVLSLFISGLTAALVYVTLNLIFVRPMRRLTETMIAFRENPEDLSRAIVPTGRKDEVGVAEFELQTMQHSLHDMLAQKSRLAALGLAVSKINHDLRNLLASVQLFSDRLANIPDPTVQRFAPKMIQALDRAIAFCQATLSYGRAQEAPPQRLSVPLTDLVDDVRETMGLGPEAPIGFVNAVAGDILVDADPDHLFRVLLNLARNAQQALETRAPNDPTRDQIRITGRREGSVAVIEVSDTGPGLPEKARAHLFDAFQGSTRPGGTGLGLAIASELVRAHGGAITLADGTLGATFRISIPDRPIDLADARKRQKKRA</sequence>
<comment type="catalytic activity">
    <reaction evidence="1">
        <text>ATP + protein L-histidine = ADP + protein N-phospho-L-histidine.</text>
        <dbReference type="EC" id="2.7.13.3"/>
    </reaction>
</comment>
<dbReference type="SUPFAM" id="SSF47384">
    <property type="entry name" value="Homodimeric domain of signal transducing histidine kinase"/>
    <property type="match status" value="1"/>
</dbReference>
<dbReference type="SUPFAM" id="SSF55874">
    <property type="entry name" value="ATPase domain of HSP90 chaperone/DNA topoisomerase II/histidine kinase"/>
    <property type="match status" value="1"/>
</dbReference>
<evidence type="ECO:0000256" key="2">
    <source>
        <dbReference type="ARBA" id="ARBA00004370"/>
    </source>
</evidence>
<dbReference type="InterPro" id="IPR003594">
    <property type="entry name" value="HATPase_dom"/>
</dbReference>
<proteinExistence type="predicted"/>
<dbReference type="KEGG" id="paqt:E8L99_01045"/>
<evidence type="ECO:0000259" key="10">
    <source>
        <dbReference type="PROSITE" id="PS50885"/>
    </source>
</evidence>
<dbReference type="InterPro" id="IPR036890">
    <property type="entry name" value="HATPase_C_sf"/>
</dbReference>
<dbReference type="GO" id="GO:0016020">
    <property type="term" value="C:membrane"/>
    <property type="evidence" value="ECO:0007669"/>
    <property type="project" value="UniProtKB-SubCell"/>
</dbReference>
<dbReference type="PANTHER" id="PTHR43065:SF42">
    <property type="entry name" value="TWO-COMPONENT SENSOR PPRA"/>
    <property type="match status" value="1"/>
</dbReference>
<feature type="domain" description="Histidine kinase" evidence="9">
    <location>
        <begin position="289"/>
        <end position="501"/>
    </location>
</feature>
<dbReference type="SMART" id="SM00304">
    <property type="entry name" value="HAMP"/>
    <property type="match status" value="1"/>
</dbReference>
<keyword evidence="8" id="KW-1133">Transmembrane helix</keyword>
<dbReference type="InterPro" id="IPR005467">
    <property type="entry name" value="His_kinase_dom"/>
</dbReference>
<gene>
    <name evidence="11" type="ORF">E8L99_01045</name>
</gene>
<feature type="transmembrane region" description="Helical" evidence="8">
    <location>
        <begin position="199"/>
        <end position="222"/>
    </location>
</feature>
<keyword evidence="8" id="KW-0472">Membrane</keyword>
<evidence type="ECO:0000256" key="8">
    <source>
        <dbReference type="SAM" id="Phobius"/>
    </source>
</evidence>
<dbReference type="OrthoDB" id="9784218at2"/>
<dbReference type="Pfam" id="PF02518">
    <property type="entry name" value="HATPase_c"/>
    <property type="match status" value="1"/>
</dbReference>
<dbReference type="EMBL" id="CP039865">
    <property type="protein sequence ID" value="QCK84475.1"/>
    <property type="molecule type" value="Genomic_DNA"/>
</dbReference>
<dbReference type="PRINTS" id="PR00344">
    <property type="entry name" value="BCTRLSENSOR"/>
</dbReference>
<name>A0A4D7QD43_9HYPH</name>
<dbReference type="EC" id="2.7.13.3" evidence="3"/>
<comment type="subcellular location">
    <subcellularLocation>
        <location evidence="2">Membrane</location>
    </subcellularLocation>
</comment>
<dbReference type="SMART" id="SM00387">
    <property type="entry name" value="HATPase_c"/>
    <property type="match status" value="1"/>
</dbReference>
<evidence type="ECO:0000256" key="3">
    <source>
        <dbReference type="ARBA" id="ARBA00012438"/>
    </source>
</evidence>
<keyword evidence="12" id="KW-1185">Reference proteome</keyword>
<feature type="transmembrane region" description="Helical" evidence="8">
    <location>
        <begin position="49"/>
        <end position="70"/>
    </location>
</feature>
<keyword evidence="8" id="KW-0812">Transmembrane</keyword>